<feature type="domain" description="DUF4113" evidence="2">
    <location>
        <begin position="82"/>
        <end position="130"/>
    </location>
</feature>
<comment type="caution">
    <text evidence="3">The sequence shown here is derived from an EMBL/GenBank/DDBJ whole genome shotgun (WGS) entry which is preliminary data.</text>
</comment>
<sequence>MTVLLHTNPHNGDPWYSNQHSARIEATNDTTSLIGEAIRMLEPMWRVGFRYSKAGIMLGELIDAGSQPVSLFPTRDPVRSARAMAALDAVNGRFGRDTLRPLATEISRPWTAKALNLSPRYTTRIGEILVGTAY</sequence>
<dbReference type="Pfam" id="PF13438">
    <property type="entry name" value="DUF4113"/>
    <property type="match status" value="1"/>
</dbReference>
<evidence type="ECO:0000313" key="4">
    <source>
        <dbReference type="Proteomes" id="UP000186308"/>
    </source>
</evidence>
<evidence type="ECO:0000313" key="3">
    <source>
        <dbReference type="EMBL" id="SIR30196.1"/>
    </source>
</evidence>
<proteinExistence type="predicted"/>
<reference evidence="3 4" key="1">
    <citation type="submission" date="2017-01" db="EMBL/GenBank/DDBJ databases">
        <authorList>
            <person name="Varghese N."/>
            <person name="Submissions S."/>
        </authorList>
    </citation>
    <scope>NUCLEOTIDE SEQUENCE [LARGE SCALE GENOMIC DNA]</scope>
    <source>
        <strain evidence="3 4">ATCC 35905</strain>
    </source>
</reference>
<keyword evidence="4" id="KW-1185">Reference proteome</keyword>
<dbReference type="Pfam" id="PF11799">
    <property type="entry name" value="IMS_C"/>
    <property type="match status" value="1"/>
</dbReference>
<evidence type="ECO:0000259" key="1">
    <source>
        <dbReference type="Pfam" id="PF11799"/>
    </source>
</evidence>
<evidence type="ECO:0000259" key="2">
    <source>
        <dbReference type="Pfam" id="PF13438"/>
    </source>
</evidence>
<dbReference type="GO" id="GO:0003684">
    <property type="term" value="F:damaged DNA binding"/>
    <property type="evidence" value="ECO:0007669"/>
    <property type="project" value="InterPro"/>
</dbReference>
<dbReference type="GO" id="GO:0006281">
    <property type="term" value="P:DNA repair"/>
    <property type="evidence" value="ECO:0007669"/>
    <property type="project" value="InterPro"/>
</dbReference>
<dbReference type="InterPro" id="IPR025188">
    <property type="entry name" value="DUF4113"/>
</dbReference>
<name>A0A8G2CMT0_ACIRU</name>
<dbReference type="AlphaFoldDB" id="A0A8G2CMT0"/>
<accession>A0A8G2CMT0</accession>
<dbReference type="InterPro" id="IPR017961">
    <property type="entry name" value="DNA_pol_Y-fam_little_finger"/>
</dbReference>
<feature type="domain" description="DNA polymerase Y-family little finger" evidence="1">
    <location>
        <begin position="2"/>
        <end position="68"/>
    </location>
</feature>
<protein>
    <submittedName>
        <fullName evidence="3">DNA polymerase V</fullName>
    </submittedName>
</protein>
<organism evidence="3 4">
    <name type="scientific">Acidiphilium rubrum</name>
    <dbReference type="NCBI Taxonomy" id="526"/>
    <lineage>
        <taxon>Bacteria</taxon>
        <taxon>Pseudomonadati</taxon>
        <taxon>Pseudomonadota</taxon>
        <taxon>Alphaproteobacteria</taxon>
        <taxon>Acetobacterales</taxon>
        <taxon>Acidocellaceae</taxon>
        <taxon>Acidiphilium</taxon>
    </lineage>
</organism>
<dbReference type="Proteomes" id="UP000186308">
    <property type="component" value="Unassembled WGS sequence"/>
</dbReference>
<gene>
    <name evidence="3" type="ORF">SAMN05421828_12356</name>
</gene>
<dbReference type="EMBL" id="FTNE01000023">
    <property type="protein sequence ID" value="SIR30196.1"/>
    <property type="molecule type" value="Genomic_DNA"/>
</dbReference>